<feature type="compositionally biased region" description="Polar residues" evidence="2">
    <location>
        <begin position="1"/>
        <end position="19"/>
    </location>
</feature>
<dbReference type="Gene3D" id="3.40.50.150">
    <property type="entry name" value="Vaccinia Virus protein VP39"/>
    <property type="match status" value="1"/>
</dbReference>
<evidence type="ECO:0000313" key="4">
    <source>
        <dbReference type="Proteomes" id="UP001338125"/>
    </source>
</evidence>
<keyword evidence="3" id="KW-0808">Transferase</keyword>
<evidence type="ECO:0000313" key="3">
    <source>
        <dbReference type="EMBL" id="KAK5991641.1"/>
    </source>
</evidence>
<dbReference type="Pfam" id="PF13489">
    <property type="entry name" value="Methyltransf_23"/>
    <property type="match status" value="1"/>
</dbReference>
<feature type="region of interest" description="Disordered" evidence="2">
    <location>
        <begin position="1"/>
        <end position="20"/>
    </location>
</feature>
<evidence type="ECO:0000256" key="1">
    <source>
        <dbReference type="ARBA" id="ARBA00038158"/>
    </source>
</evidence>
<reference evidence="3 4" key="1">
    <citation type="submission" date="2024-01" db="EMBL/GenBank/DDBJ databases">
        <title>Complete genome of Cladobotryum mycophilum ATHUM6906.</title>
        <authorList>
            <person name="Christinaki A.C."/>
            <person name="Myridakis A.I."/>
            <person name="Kouvelis V.N."/>
        </authorList>
    </citation>
    <scope>NUCLEOTIDE SEQUENCE [LARGE SCALE GENOMIC DNA]</scope>
    <source>
        <strain evidence="3 4">ATHUM6906</strain>
    </source>
</reference>
<proteinExistence type="inferred from homology"/>
<evidence type="ECO:0000256" key="2">
    <source>
        <dbReference type="SAM" id="MobiDB-lite"/>
    </source>
</evidence>
<dbReference type="EMBL" id="JAVFKD010000014">
    <property type="protein sequence ID" value="KAK5991641.1"/>
    <property type="molecule type" value="Genomic_DNA"/>
</dbReference>
<dbReference type="GO" id="GO:0032259">
    <property type="term" value="P:methylation"/>
    <property type="evidence" value="ECO:0007669"/>
    <property type="project" value="UniProtKB-KW"/>
</dbReference>
<dbReference type="PANTHER" id="PTHR43591">
    <property type="entry name" value="METHYLTRANSFERASE"/>
    <property type="match status" value="1"/>
</dbReference>
<accession>A0ABR0SIW7</accession>
<keyword evidence="4" id="KW-1185">Reference proteome</keyword>
<comment type="caution">
    <text evidence="3">The sequence shown here is derived from an EMBL/GenBank/DDBJ whole genome shotgun (WGS) entry which is preliminary data.</text>
</comment>
<keyword evidence="3" id="KW-0489">Methyltransferase</keyword>
<gene>
    <name evidence="3" type="ORF">PT974_09926</name>
</gene>
<dbReference type="CDD" id="cd02440">
    <property type="entry name" value="AdoMet_MTases"/>
    <property type="match status" value="1"/>
</dbReference>
<sequence length="300" mass="33538">MASHTPTLNSETQSNSSASMEVFMSKTKALDGNIAEQTRLEYQHDTILHSMGGKALYAPVDLSKPGLRILDSGCANGRWIKDLQAASPAKHEYVGTDVVESLYPNPPPEGTQFQDQSIKEAFPESWQGSFDVVHQRLVMAAAAPEKTPTAVVQELANLVRPGGWLQMVEVIPSHIPNNPLSQNQYIDMLNVLYTSLYTQVGQQYSNLWACLPQEMETAGLKNVQKEEILVRFGAAVDDSSSIRHNSIEAALDGVKNFQAVLKRLPKEVWRPEWDNLEQRLRNDLEHTGGYMRYIVCWGQK</sequence>
<dbReference type="GO" id="GO:0008168">
    <property type="term" value="F:methyltransferase activity"/>
    <property type="evidence" value="ECO:0007669"/>
    <property type="project" value="UniProtKB-KW"/>
</dbReference>
<name>A0ABR0SIW7_9HYPO</name>
<comment type="similarity">
    <text evidence="1">Belongs to the methyltransferase superfamily. LaeA methyltransferase family.</text>
</comment>
<protein>
    <submittedName>
        <fullName evidence="3">Methyltransferase psoC</fullName>
    </submittedName>
</protein>
<dbReference type="SUPFAM" id="SSF53335">
    <property type="entry name" value="S-adenosyl-L-methionine-dependent methyltransferases"/>
    <property type="match status" value="1"/>
</dbReference>
<organism evidence="3 4">
    <name type="scientific">Cladobotryum mycophilum</name>
    <dbReference type="NCBI Taxonomy" id="491253"/>
    <lineage>
        <taxon>Eukaryota</taxon>
        <taxon>Fungi</taxon>
        <taxon>Dikarya</taxon>
        <taxon>Ascomycota</taxon>
        <taxon>Pezizomycotina</taxon>
        <taxon>Sordariomycetes</taxon>
        <taxon>Hypocreomycetidae</taxon>
        <taxon>Hypocreales</taxon>
        <taxon>Hypocreaceae</taxon>
        <taxon>Cladobotryum</taxon>
    </lineage>
</organism>
<dbReference type="InterPro" id="IPR029063">
    <property type="entry name" value="SAM-dependent_MTases_sf"/>
</dbReference>
<dbReference type="PANTHER" id="PTHR43591:SF110">
    <property type="entry name" value="RHODANESE DOMAIN-CONTAINING PROTEIN"/>
    <property type="match status" value="1"/>
</dbReference>
<dbReference type="Proteomes" id="UP001338125">
    <property type="component" value="Unassembled WGS sequence"/>
</dbReference>